<evidence type="ECO:0000313" key="4">
    <source>
        <dbReference type="Proteomes" id="UP000254331"/>
    </source>
</evidence>
<dbReference type="RefSeq" id="WP_115370743.1">
    <property type="nucleotide sequence ID" value="NZ_CAXOHZ010000029.1"/>
</dbReference>
<dbReference type="InterPro" id="IPR003061">
    <property type="entry name" value="Microcin"/>
</dbReference>
<protein>
    <submittedName>
        <fullName evidence="3">Colicin E1 (Microcin) immunity protein</fullName>
    </submittedName>
</protein>
<keyword evidence="1" id="KW-0079">Bacteriocin immunity</keyword>
<dbReference type="Pfam" id="PF03526">
    <property type="entry name" value="Microcin"/>
    <property type="match status" value="1"/>
</dbReference>
<reference evidence="3 4" key="1">
    <citation type="submission" date="2018-06" db="EMBL/GenBank/DDBJ databases">
        <authorList>
            <consortium name="Pathogen Informatics"/>
            <person name="Doyle S."/>
        </authorList>
    </citation>
    <scope>NUCLEOTIDE SEQUENCE [LARGE SCALE GENOMIC DNA]</scope>
    <source>
        <strain evidence="3 4">NCTC10376</strain>
    </source>
</reference>
<dbReference type="EMBL" id="UGTW01000001">
    <property type="protein sequence ID" value="SUC17036.1"/>
    <property type="molecule type" value="Genomic_DNA"/>
</dbReference>
<dbReference type="PRINTS" id="PR01298">
    <property type="entry name" value="MICROCIN"/>
</dbReference>
<evidence type="ECO:0000256" key="2">
    <source>
        <dbReference type="SAM" id="Phobius"/>
    </source>
</evidence>
<organism evidence="3 4">
    <name type="scientific">Proteus vulgaris</name>
    <dbReference type="NCBI Taxonomy" id="585"/>
    <lineage>
        <taxon>Bacteria</taxon>
        <taxon>Pseudomonadati</taxon>
        <taxon>Pseudomonadota</taxon>
        <taxon>Gammaproteobacteria</taxon>
        <taxon>Enterobacterales</taxon>
        <taxon>Morganellaceae</taxon>
        <taxon>Proteus</taxon>
    </lineage>
</organism>
<evidence type="ECO:0000256" key="1">
    <source>
        <dbReference type="ARBA" id="ARBA00023025"/>
    </source>
</evidence>
<dbReference type="AlphaFoldDB" id="A0A379FBT9"/>
<dbReference type="GO" id="GO:0030153">
    <property type="term" value="P:bacteriocin immunity"/>
    <property type="evidence" value="ECO:0007669"/>
    <property type="project" value="UniProtKB-KW"/>
</dbReference>
<keyword evidence="2" id="KW-0472">Membrane</keyword>
<feature type="transmembrane region" description="Helical" evidence="2">
    <location>
        <begin position="32"/>
        <end position="53"/>
    </location>
</feature>
<feature type="transmembrane region" description="Helical" evidence="2">
    <location>
        <begin position="6"/>
        <end position="25"/>
    </location>
</feature>
<gene>
    <name evidence="3" type="ORF">NCTC10376_02956</name>
</gene>
<keyword evidence="2" id="KW-0812">Transmembrane</keyword>
<proteinExistence type="predicted"/>
<dbReference type="GO" id="GO:0015643">
    <property type="term" value="F:toxic substance binding"/>
    <property type="evidence" value="ECO:0007669"/>
    <property type="project" value="InterPro"/>
</dbReference>
<evidence type="ECO:0000313" key="3">
    <source>
        <dbReference type="EMBL" id="SUC17036.1"/>
    </source>
</evidence>
<sequence length="111" mass="13081">MTKKYYINNMFWGYFMMLVMVYLNYNDHTIEGVLMLTLSIPSAILFPFSKILIENFALKYTTKKFWNTGLFINTPAKHGGVALYHLLCFIFSIPFSMIYLALYFTKNRTTN</sequence>
<accession>A0A379FBT9</accession>
<name>A0A379FBT9_PROVU</name>
<feature type="transmembrane region" description="Helical" evidence="2">
    <location>
        <begin position="82"/>
        <end position="104"/>
    </location>
</feature>
<keyword evidence="2" id="KW-1133">Transmembrane helix</keyword>
<dbReference type="Proteomes" id="UP000254331">
    <property type="component" value="Unassembled WGS sequence"/>
</dbReference>